<sequence>MAISARRVILPQWQWRCVSSSTSSSQHRLPHRLHRPNPPRKHTAPTSQPETLLSLWRRSWMPLTGAALAAGFLGFYIVGTVAASLRQPCQLPNTACRTAIPTGRPSALTGENVETFDRELDWPEWWMGISRLRRRIGALAAGDVLEVAVGTGRNLTFYQWKPASPARKNRPRGITSFTGLDISADMLVLAQKRLDLLHTPATQFQSPTRSSSAQNRLRLITANVQEPLPPPPVTSVPVPGSTKPCAKYDTIIQTFGLCSVADPVRALENLAAAVKPGSGRIILLEHGRGWLGLVNGLLDRFAPGHYSKYGCWWNRDIEGLIHEAIRSTPQLELVKLHRPNIWQLGTIVWAELRVALPPEKS</sequence>
<dbReference type="InterPro" id="IPR050508">
    <property type="entry name" value="Methyltransf_Superfamily"/>
</dbReference>
<dbReference type="Pfam" id="PF13489">
    <property type="entry name" value="Methyltransf_23"/>
    <property type="match status" value="1"/>
</dbReference>
<evidence type="ECO:0000313" key="3">
    <source>
        <dbReference type="EMBL" id="PHH66579.1"/>
    </source>
</evidence>
<keyword evidence="4" id="KW-1185">Reference proteome</keyword>
<accession>A0A2C5XBW1</accession>
<evidence type="ECO:0000313" key="4">
    <source>
        <dbReference type="Proteomes" id="UP000226192"/>
    </source>
</evidence>
<dbReference type="AlphaFoldDB" id="A0A2C5XBW1"/>
<dbReference type="STRING" id="1399860.A0A2C5XBW1"/>
<keyword evidence="2" id="KW-0472">Membrane</keyword>
<dbReference type="PANTHER" id="PTHR42912:SF83">
    <property type="entry name" value="METHYLTRANSFERASE TYPE 11 DOMAIN-CONTAINING PROTEIN"/>
    <property type="match status" value="1"/>
</dbReference>
<feature type="compositionally biased region" description="Basic residues" evidence="1">
    <location>
        <begin position="28"/>
        <end position="43"/>
    </location>
</feature>
<keyword evidence="2" id="KW-1133">Transmembrane helix</keyword>
<dbReference type="GO" id="GO:0008168">
    <property type="term" value="F:methyltransferase activity"/>
    <property type="evidence" value="ECO:0007669"/>
    <property type="project" value="TreeGrafter"/>
</dbReference>
<evidence type="ECO:0008006" key="5">
    <source>
        <dbReference type="Google" id="ProtNLM"/>
    </source>
</evidence>
<reference evidence="3 4" key="1">
    <citation type="submission" date="2017-06" db="EMBL/GenBank/DDBJ databases">
        <title>Ant-infecting Ophiocordyceps genomes reveal a high diversity of potential behavioral manipulation genes and a possible major role for enterotoxins.</title>
        <authorList>
            <person name="De Bekker C."/>
            <person name="Evans H.C."/>
            <person name="Brachmann A."/>
            <person name="Hughes D.P."/>
        </authorList>
    </citation>
    <scope>NUCLEOTIDE SEQUENCE [LARGE SCALE GENOMIC DNA]</scope>
    <source>
        <strain evidence="3 4">Map64</strain>
    </source>
</reference>
<protein>
    <recommendedName>
        <fullName evidence="5">Methyltransferase type 11 domain-containing protein</fullName>
    </recommendedName>
</protein>
<dbReference type="OrthoDB" id="416496at2759"/>
<evidence type="ECO:0000256" key="2">
    <source>
        <dbReference type="SAM" id="Phobius"/>
    </source>
</evidence>
<comment type="caution">
    <text evidence="3">The sequence shown here is derived from an EMBL/GenBank/DDBJ whole genome shotgun (WGS) entry which is preliminary data.</text>
</comment>
<name>A0A2C5XBW1_9HYPO</name>
<dbReference type="EMBL" id="NJET01000007">
    <property type="protein sequence ID" value="PHH66579.1"/>
    <property type="molecule type" value="Genomic_DNA"/>
</dbReference>
<feature type="transmembrane region" description="Helical" evidence="2">
    <location>
        <begin position="63"/>
        <end position="85"/>
    </location>
</feature>
<dbReference type="InterPro" id="IPR029063">
    <property type="entry name" value="SAM-dependent_MTases_sf"/>
</dbReference>
<organism evidence="3 4">
    <name type="scientific">Ophiocordyceps australis</name>
    <dbReference type="NCBI Taxonomy" id="1399860"/>
    <lineage>
        <taxon>Eukaryota</taxon>
        <taxon>Fungi</taxon>
        <taxon>Dikarya</taxon>
        <taxon>Ascomycota</taxon>
        <taxon>Pezizomycotina</taxon>
        <taxon>Sordariomycetes</taxon>
        <taxon>Hypocreomycetidae</taxon>
        <taxon>Hypocreales</taxon>
        <taxon>Ophiocordycipitaceae</taxon>
        <taxon>Ophiocordyceps</taxon>
    </lineage>
</organism>
<dbReference type="Gene3D" id="3.40.50.150">
    <property type="entry name" value="Vaccinia Virus protein VP39"/>
    <property type="match status" value="1"/>
</dbReference>
<proteinExistence type="predicted"/>
<gene>
    <name evidence="3" type="ORF">CDD81_7054</name>
</gene>
<dbReference type="SUPFAM" id="SSF53335">
    <property type="entry name" value="S-adenosyl-L-methionine-dependent methyltransferases"/>
    <property type="match status" value="1"/>
</dbReference>
<evidence type="ECO:0000256" key="1">
    <source>
        <dbReference type="SAM" id="MobiDB-lite"/>
    </source>
</evidence>
<dbReference type="PANTHER" id="PTHR42912">
    <property type="entry name" value="METHYLTRANSFERASE"/>
    <property type="match status" value="1"/>
</dbReference>
<keyword evidence="2" id="KW-0812">Transmembrane</keyword>
<feature type="region of interest" description="Disordered" evidence="1">
    <location>
        <begin position="24"/>
        <end position="48"/>
    </location>
</feature>
<dbReference type="Proteomes" id="UP000226192">
    <property type="component" value="Unassembled WGS sequence"/>
</dbReference>